<dbReference type="RefSeq" id="WP_012173732.1">
    <property type="nucleotide sequence ID" value="NC_009943.1"/>
</dbReference>
<dbReference type="AlphaFoldDB" id="A8ZS95"/>
<dbReference type="InterPro" id="IPR036197">
    <property type="entry name" value="NarG-like_sf"/>
</dbReference>
<feature type="transmembrane region" description="Helical" evidence="1">
    <location>
        <begin position="122"/>
        <end position="140"/>
    </location>
</feature>
<dbReference type="Gene3D" id="1.20.950.20">
    <property type="entry name" value="Transmembrane di-heme cytochromes, Chain C"/>
    <property type="match status" value="1"/>
</dbReference>
<dbReference type="KEGG" id="dol:Dole_0303"/>
<dbReference type="eggNOG" id="COG2181">
    <property type="taxonomic scope" value="Bacteria"/>
</dbReference>
<reference evidence="2 3" key="1">
    <citation type="submission" date="2007-10" db="EMBL/GenBank/DDBJ databases">
        <title>Complete sequence of Desulfococcus oleovorans Hxd3.</title>
        <authorList>
            <consortium name="US DOE Joint Genome Institute"/>
            <person name="Copeland A."/>
            <person name="Lucas S."/>
            <person name="Lapidus A."/>
            <person name="Barry K."/>
            <person name="Glavina del Rio T."/>
            <person name="Dalin E."/>
            <person name="Tice H."/>
            <person name="Pitluck S."/>
            <person name="Kiss H."/>
            <person name="Brettin T."/>
            <person name="Bruce D."/>
            <person name="Detter J.C."/>
            <person name="Han C."/>
            <person name="Schmutz J."/>
            <person name="Larimer F."/>
            <person name="Land M."/>
            <person name="Hauser L."/>
            <person name="Kyrpides N."/>
            <person name="Kim E."/>
            <person name="Wawrik B."/>
            <person name="Richardson P."/>
        </authorList>
    </citation>
    <scope>NUCLEOTIDE SEQUENCE [LARGE SCALE GENOMIC DNA]</scope>
    <source>
        <strain evidence="3">DSM 6200 / JCM 39069 / Hxd3</strain>
    </source>
</reference>
<evidence type="ECO:0000313" key="2">
    <source>
        <dbReference type="EMBL" id="ABW66113.1"/>
    </source>
</evidence>
<keyword evidence="1" id="KW-1133">Transmembrane helix</keyword>
<feature type="transmembrane region" description="Helical" evidence="1">
    <location>
        <begin position="18"/>
        <end position="35"/>
    </location>
</feature>
<dbReference type="STRING" id="96561.Dole_0303"/>
<name>A8ZS95_DESOH</name>
<dbReference type="NCBIfam" id="NF045723">
    <property type="entry name" value="memb_anch_TmcC"/>
    <property type="match status" value="1"/>
</dbReference>
<feature type="transmembrane region" description="Helical" evidence="1">
    <location>
        <begin position="84"/>
        <end position="110"/>
    </location>
</feature>
<proteinExistence type="predicted"/>
<feature type="transmembrane region" description="Helical" evidence="1">
    <location>
        <begin position="179"/>
        <end position="199"/>
    </location>
</feature>
<keyword evidence="1" id="KW-0472">Membrane</keyword>
<evidence type="ECO:0008006" key="4">
    <source>
        <dbReference type="Google" id="ProtNLM"/>
    </source>
</evidence>
<keyword evidence="1" id="KW-0812">Transmembrane</keyword>
<sequence length="225" mass="25820">MNTPDTFDVIYNFVSGPLVWAAFILFVGGSIYRLWKMLALVNKKDRFIFTYMSLYHSLRSIAHWIVPFGTTSWRMHPVMTVATFAFHICLLVLPIFLAGHVVMIAFSWGVSWPTLPAGVVDVMTVIVIACCIFFLVRRIVQKEVKYLTTPSDYVLLLITAAPFVTGFFAYHQWLDYRTWILLHILSGEIMLVAIPFTRLSHMLFAVFTRSYIASEFGGVRCAKDW</sequence>
<evidence type="ECO:0000313" key="3">
    <source>
        <dbReference type="Proteomes" id="UP000008561"/>
    </source>
</evidence>
<gene>
    <name evidence="2" type="ordered locus">Dole_0303</name>
</gene>
<organism evidence="2 3">
    <name type="scientific">Desulfosudis oleivorans (strain DSM 6200 / JCM 39069 / Hxd3)</name>
    <name type="common">Desulfococcus oleovorans</name>
    <dbReference type="NCBI Taxonomy" id="96561"/>
    <lineage>
        <taxon>Bacteria</taxon>
        <taxon>Pseudomonadati</taxon>
        <taxon>Thermodesulfobacteriota</taxon>
        <taxon>Desulfobacteria</taxon>
        <taxon>Desulfobacterales</taxon>
        <taxon>Desulfosudaceae</taxon>
        <taxon>Desulfosudis</taxon>
    </lineage>
</organism>
<dbReference type="Proteomes" id="UP000008561">
    <property type="component" value="Chromosome"/>
</dbReference>
<dbReference type="HOGENOM" id="CLU_107083_0_0_7"/>
<evidence type="ECO:0000256" key="1">
    <source>
        <dbReference type="SAM" id="Phobius"/>
    </source>
</evidence>
<accession>A8ZS95</accession>
<dbReference type="EMBL" id="CP000859">
    <property type="protein sequence ID" value="ABW66113.1"/>
    <property type="molecule type" value="Genomic_DNA"/>
</dbReference>
<protein>
    <recommendedName>
        <fullName evidence="4">Nitrate reductase</fullName>
    </recommendedName>
</protein>
<keyword evidence="3" id="KW-1185">Reference proteome</keyword>
<dbReference type="SUPFAM" id="SSF103501">
    <property type="entry name" value="Respiratory nitrate reductase 1 gamma chain"/>
    <property type="match status" value="1"/>
</dbReference>
<dbReference type="OrthoDB" id="5450521at2"/>
<feature type="transmembrane region" description="Helical" evidence="1">
    <location>
        <begin position="152"/>
        <end position="173"/>
    </location>
</feature>